<evidence type="ECO:0000256" key="6">
    <source>
        <dbReference type="HAMAP-Rule" id="MF_01915"/>
    </source>
</evidence>
<evidence type="ECO:0000256" key="5">
    <source>
        <dbReference type="ARBA" id="ARBA00023136"/>
    </source>
</evidence>
<keyword evidence="1 6" id="KW-1003">Cell membrane</keyword>
<dbReference type="RefSeq" id="WP_073320233.1">
    <property type="nucleotide sequence ID" value="NZ_FQWD01000002.1"/>
</dbReference>
<evidence type="ECO:0000256" key="1">
    <source>
        <dbReference type="ARBA" id="ARBA00022475"/>
    </source>
</evidence>
<comment type="subcellular location">
    <subcellularLocation>
        <location evidence="6">Cell inner membrane</location>
        <topology evidence="6">Single-pass membrane protein</topology>
    </subcellularLocation>
</comment>
<keyword evidence="4 6" id="KW-1133">Transmembrane helix</keyword>
<dbReference type="GO" id="GO:0017089">
    <property type="term" value="F:glycolipid transfer activity"/>
    <property type="evidence" value="ECO:0007669"/>
    <property type="project" value="TreeGrafter"/>
</dbReference>
<keyword evidence="9" id="KW-1185">Reference proteome</keyword>
<dbReference type="GO" id="GO:0030288">
    <property type="term" value="C:outer membrane-bounded periplasmic space"/>
    <property type="evidence" value="ECO:0007669"/>
    <property type="project" value="TreeGrafter"/>
</dbReference>
<name>A0A1M5HMB7_9ALTE</name>
<dbReference type="Pfam" id="PF06835">
    <property type="entry name" value="LptC"/>
    <property type="match status" value="1"/>
</dbReference>
<proteinExistence type="inferred from homology"/>
<dbReference type="GO" id="GO:0043165">
    <property type="term" value="P:Gram-negative-bacterium-type cell outer membrane assembly"/>
    <property type="evidence" value="ECO:0007669"/>
    <property type="project" value="UniProtKB-UniRule"/>
</dbReference>
<dbReference type="InterPro" id="IPR010664">
    <property type="entry name" value="LipoPS_assembly_LptC-rel"/>
</dbReference>
<dbReference type="AlphaFoldDB" id="A0A1M5HMB7"/>
<dbReference type="OrthoDB" id="6193381at2"/>
<dbReference type="GO" id="GO:0005886">
    <property type="term" value="C:plasma membrane"/>
    <property type="evidence" value="ECO:0007669"/>
    <property type="project" value="UniProtKB-SubCell"/>
</dbReference>
<keyword evidence="3 6" id="KW-0812">Transmembrane</keyword>
<evidence type="ECO:0000313" key="8">
    <source>
        <dbReference type="EMBL" id="SHG17116.1"/>
    </source>
</evidence>
<dbReference type="EMBL" id="FQWD01000002">
    <property type="protein sequence ID" value="SHG17116.1"/>
    <property type="molecule type" value="Genomic_DNA"/>
</dbReference>
<comment type="function">
    <text evidence="6">Involved in the assembly of lipopolysaccharide (LPS). Required for the translocation of LPS from the inner membrane to the outer membrane. Facilitates the transfer of LPS from the inner membrane to the periplasmic protein LptA. Could be a docking site for LptA.</text>
</comment>
<comment type="similarity">
    <text evidence="6 7">Belongs to the LptC family.</text>
</comment>
<dbReference type="PANTHER" id="PTHR37481:SF1">
    <property type="entry name" value="LIPOPOLYSACCHARIDE EXPORT SYSTEM PROTEIN LPTC"/>
    <property type="match status" value="1"/>
</dbReference>
<accession>A0A1M5HMB7</accession>
<evidence type="ECO:0000256" key="4">
    <source>
        <dbReference type="ARBA" id="ARBA00022989"/>
    </source>
</evidence>
<dbReference type="PIRSF" id="PIRSF028513">
    <property type="entry name" value="LptC"/>
    <property type="match status" value="1"/>
</dbReference>
<comment type="subunit">
    <text evidence="6">Component of the lipopolysaccharide transport and assembly complex. Interacts with LptA and the LptBFG transporter complex.</text>
</comment>
<evidence type="ECO:0000256" key="2">
    <source>
        <dbReference type="ARBA" id="ARBA00022519"/>
    </source>
</evidence>
<comment type="function">
    <text evidence="7">Required for the translocation of lipopolysaccharide (LPS) from the inner membrane to the outer membrane.</text>
</comment>
<sequence>MNRLGLIIASLFILALVLYLPGFLEEPPVQVLDEDARALTPTYQARNLTTTIYDEQGNRIQQVFSSHMEHYQFLGFVLFQAPQYTIYQETNEPPWQVVASEGTLYDNNMIQLENDVVIVSKNPEDFVQRVETDYLEIDLDKQSMVSEAHVEISGPDFLIQSNGLKADLLNKTYELNQHVQTTYQPAN</sequence>
<evidence type="ECO:0000313" key="9">
    <source>
        <dbReference type="Proteomes" id="UP000184520"/>
    </source>
</evidence>
<evidence type="ECO:0000256" key="7">
    <source>
        <dbReference type="PIRNR" id="PIRNR028513"/>
    </source>
</evidence>
<keyword evidence="2 6" id="KW-0997">Cell inner membrane</keyword>
<dbReference type="GO" id="GO:0015221">
    <property type="term" value="F:lipopolysaccharide transmembrane transporter activity"/>
    <property type="evidence" value="ECO:0007669"/>
    <property type="project" value="InterPro"/>
</dbReference>
<organism evidence="8 9">
    <name type="scientific">Marisediminitalea aggregata</name>
    <dbReference type="NCBI Taxonomy" id="634436"/>
    <lineage>
        <taxon>Bacteria</taxon>
        <taxon>Pseudomonadati</taxon>
        <taxon>Pseudomonadota</taxon>
        <taxon>Gammaproteobacteria</taxon>
        <taxon>Alteromonadales</taxon>
        <taxon>Alteromonadaceae</taxon>
        <taxon>Marisediminitalea</taxon>
    </lineage>
</organism>
<reference evidence="9" key="1">
    <citation type="submission" date="2016-11" db="EMBL/GenBank/DDBJ databases">
        <authorList>
            <person name="Varghese N."/>
            <person name="Submissions S."/>
        </authorList>
    </citation>
    <scope>NUCLEOTIDE SEQUENCE [LARGE SCALE GENOMIC DNA]</scope>
    <source>
        <strain evidence="9">CGMCC 1.8995</strain>
    </source>
</reference>
<dbReference type="NCBIfam" id="TIGR04409">
    <property type="entry name" value="LptC_YrbK"/>
    <property type="match status" value="1"/>
</dbReference>
<gene>
    <name evidence="6" type="primary">lptC</name>
    <name evidence="8" type="ORF">SAMN05216361_1534</name>
</gene>
<dbReference type="STRING" id="634436.SAMN05216361_1534"/>
<dbReference type="Proteomes" id="UP000184520">
    <property type="component" value="Unassembled WGS sequence"/>
</dbReference>
<protein>
    <recommendedName>
        <fullName evidence="6 7">Lipopolysaccharide export system protein LptC</fullName>
    </recommendedName>
</protein>
<dbReference type="PANTHER" id="PTHR37481">
    <property type="entry name" value="LIPOPOLYSACCHARIDE EXPORT SYSTEM PROTEIN LPTC"/>
    <property type="match status" value="1"/>
</dbReference>
<dbReference type="InterPro" id="IPR052363">
    <property type="entry name" value="LPS_export_LptC"/>
</dbReference>
<evidence type="ECO:0000256" key="3">
    <source>
        <dbReference type="ARBA" id="ARBA00022692"/>
    </source>
</evidence>
<keyword evidence="5 6" id="KW-0472">Membrane</keyword>
<dbReference type="InterPro" id="IPR026265">
    <property type="entry name" value="LptC"/>
</dbReference>
<dbReference type="Gene3D" id="2.60.450.10">
    <property type="entry name" value="Lipopolysaccharide (LPS) transport protein A like domain"/>
    <property type="match status" value="1"/>
</dbReference>
<dbReference type="HAMAP" id="MF_01915">
    <property type="entry name" value="LPS_assembly_LptC"/>
    <property type="match status" value="1"/>
</dbReference>